<proteinExistence type="predicted"/>
<protein>
    <submittedName>
        <fullName evidence="2">PD-(D/E)XK nuclease superfamily protein</fullName>
    </submittedName>
</protein>
<name>A0A518BH66_9BACT</name>
<reference evidence="2 3" key="1">
    <citation type="submission" date="2019-02" db="EMBL/GenBank/DDBJ databases">
        <title>Deep-cultivation of Planctomycetes and their phenomic and genomic characterization uncovers novel biology.</title>
        <authorList>
            <person name="Wiegand S."/>
            <person name="Jogler M."/>
            <person name="Boedeker C."/>
            <person name="Pinto D."/>
            <person name="Vollmers J."/>
            <person name="Rivas-Marin E."/>
            <person name="Kohn T."/>
            <person name="Peeters S.H."/>
            <person name="Heuer A."/>
            <person name="Rast P."/>
            <person name="Oberbeckmann S."/>
            <person name="Bunk B."/>
            <person name="Jeske O."/>
            <person name="Meyerdierks A."/>
            <person name="Storesund J.E."/>
            <person name="Kallscheuer N."/>
            <person name="Luecker S."/>
            <person name="Lage O.M."/>
            <person name="Pohl T."/>
            <person name="Merkel B.J."/>
            <person name="Hornburger P."/>
            <person name="Mueller R.-W."/>
            <person name="Bruemmer F."/>
            <person name="Labrenz M."/>
            <person name="Spormann A.M."/>
            <person name="Op den Camp H."/>
            <person name="Overmann J."/>
            <person name="Amann R."/>
            <person name="Jetten M.S.M."/>
            <person name="Mascher T."/>
            <person name="Medema M.H."/>
            <person name="Devos D.P."/>
            <person name="Kaster A.-K."/>
            <person name="Ovreas L."/>
            <person name="Rohde M."/>
            <person name="Galperin M.Y."/>
            <person name="Jogler C."/>
        </authorList>
    </citation>
    <scope>NUCLEOTIDE SEQUENCE [LARGE SCALE GENOMIC DNA]</scope>
    <source>
        <strain evidence="2 3">Pla133</strain>
    </source>
</reference>
<dbReference type="InterPro" id="IPR011604">
    <property type="entry name" value="PDDEXK-like_dom_sf"/>
</dbReference>
<dbReference type="KEGG" id="pbap:Pla133_14000"/>
<dbReference type="Proteomes" id="UP000316921">
    <property type="component" value="Chromosome"/>
</dbReference>
<evidence type="ECO:0000259" key="1">
    <source>
        <dbReference type="Pfam" id="PF12705"/>
    </source>
</evidence>
<dbReference type="EMBL" id="CP036287">
    <property type="protein sequence ID" value="QDU66330.1"/>
    <property type="molecule type" value="Genomic_DNA"/>
</dbReference>
<keyword evidence="3" id="KW-1185">Reference proteome</keyword>
<dbReference type="InterPro" id="IPR038726">
    <property type="entry name" value="PDDEXK_AddAB-type"/>
</dbReference>
<evidence type="ECO:0000313" key="2">
    <source>
        <dbReference type="EMBL" id="QDU66330.1"/>
    </source>
</evidence>
<dbReference type="Pfam" id="PF12705">
    <property type="entry name" value="PDDEXK_1"/>
    <property type="match status" value="1"/>
</dbReference>
<gene>
    <name evidence="2" type="ORF">Pla133_14000</name>
</gene>
<organism evidence="2 3">
    <name type="scientific">Engelhardtia mirabilis</name>
    <dbReference type="NCBI Taxonomy" id="2528011"/>
    <lineage>
        <taxon>Bacteria</taxon>
        <taxon>Pseudomonadati</taxon>
        <taxon>Planctomycetota</taxon>
        <taxon>Planctomycetia</taxon>
        <taxon>Planctomycetia incertae sedis</taxon>
        <taxon>Engelhardtia</taxon>
    </lineage>
</organism>
<feature type="domain" description="PD-(D/E)XK endonuclease-like" evidence="1">
    <location>
        <begin position="10"/>
        <end position="266"/>
    </location>
</feature>
<dbReference type="AlphaFoldDB" id="A0A518BH66"/>
<sequence>MTVNDSSRIQVSASRLKTWLMCPLRWAAVYLEGKPLQMTPAMAFGRALHAALEELHRARWLGRAPEDLVAVFVDVFGAHTVLAEDVDASAPTDPARAVLKQSELEKALLHARELTAHYLDRFPDEGVEAAEIKLHSALVDPVTGEDLGADLTGVVDLITADGRVVDIKTTARASGELQTVLGHQLQIDAYRYLLQAHRPEAALAVAEIRSLIRGKLCRLEVTEIPTRGLGAFMAMVRAYLADVRSGKLLPRPSFLCSPSCPAISSCCQHHGLEVPA</sequence>
<evidence type="ECO:0000313" key="3">
    <source>
        <dbReference type="Proteomes" id="UP000316921"/>
    </source>
</evidence>
<accession>A0A518BH66</accession>
<dbReference type="Gene3D" id="3.90.320.10">
    <property type="match status" value="1"/>
</dbReference>